<dbReference type="GO" id="GO:0005737">
    <property type="term" value="C:cytoplasm"/>
    <property type="evidence" value="ECO:0007669"/>
    <property type="project" value="TreeGrafter"/>
</dbReference>
<keyword evidence="1" id="KW-0547">Nucleotide-binding</keyword>
<accession>A0A931DRV1</accession>
<evidence type="ECO:0000313" key="5">
    <source>
        <dbReference type="EMBL" id="MBG6093609.1"/>
    </source>
</evidence>
<dbReference type="InterPro" id="IPR027417">
    <property type="entry name" value="P-loop_NTPase"/>
</dbReference>
<name>A0A931DRV1_9ACTN</name>
<reference evidence="5" key="1">
    <citation type="submission" date="2020-11" db="EMBL/GenBank/DDBJ databases">
        <title>Sequencing the genomes of 1000 actinobacteria strains.</title>
        <authorList>
            <person name="Klenk H.-P."/>
        </authorList>
    </citation>
    <scope>NUCLEOTIDE SEQUENCE</scope>
    <source>
        <strain evidence="5">DSM 43175</strain>
    </source>
</reference>
<evidence type="ECO:0000256" key="1">
    <source>
        <dbReference type="ARBA" id="ARBA00022741"/>
    </source>
</evidence>
<dbReference type="EMBL" id="JADOUA010000001">
    <property type="protein sequence ID" value="MBG6093609.1"/>
    <property type="molecule type" value="Genomic_DNA"/>
</dbReference>
<evidence type="ECO:0000256" key="2">
    <source>
        <dbReference type="ARBA" id="ARBA00022840"/>
    </source>
</evidence>
<dbReference type="PANTHER" id="PTHR16305">
    <property type="entry name" value="TESTICULAR SOLUBLE ADENYLYL CYCLASE"/>
    <property type="match status" value="1"/>
</dbReference>
<dbReference type="RefSeq" id="WP_197015651.1">
    <property type="nucleotide sequence ID" value="NZ_BAABES010000003.1"/>
</dbReference>
<dbReference type="GO" id="GO:0005524">
    <property type="term" value="F:ATP binding"/>
    <property type="evidence" value="ECO:0007669"/>
    <property type="project" value="UniProtKB-KW"/>
</dbReference>
<dbReference type="Pfam" id="PF13191">
    <property type="entry name" value="AAA_16"/>
    <property type="match status" value="1"/>
</dbReference>
<dbReference type="InterPro" id="IPR041664">
    <property type="entry name" value="AAA_16"/>
</dbReference>
<dbReference type="Proteomes" id="UP000614047">
    <property type="component" value="Unassembled WGS sequence"/>
</dbReference>
<comment type="caution">
    <text evidence="5">The sequence shown here is derived from an EMBL/GenBank/DDBJ whole genome shotgun (WGS) entry which is preliminary data.</text>
</comment>
<feature type="compositionally biased region" description="Gly residues" evidence="3">
    <location>
        <begin position="863"/>
        <end position="886"/>
    </location>
</feature>
<proteinExistence type="predicted"/>
<feature type="region of interest" description="Disordered" evidence="3">
    <location>
        <begin position="858"/>
        <end position="892"/>
    </location>
</feature>
<protein>
    <submittedName>
        <fullName evidence="5">Tetratricopeptide (TPR) repeat protein</fullName>
    </submittedName>
</protein>
<gene>
    <name evidence="5" type="ORF">IW256_007722</name>
</gene>
<dbReference type="AlphaFoldDB" id="A0A931DRV1"/>
<dbReference type="SUPFAM" id="SSF52540">
    <property type="entry name" value="P-loop containing nucleoside triphosphate hydrolases"/>
    <property type="match status" value="1"/>
</dbReference>
<sequence length="1072" mass="113939">MTTSLIGRDHPAAVLDAEIDRAITSHGGLVLVTGEAGIGKTALVTTAAQRARRAGAAVLGGSCWDSAAAPGHWPWTQVIRALRRAAGPREWAGLQDMAGEELAALLGEAPGTGADGFRLYDAVTTALVAASQARPVVVVLDDLHWADAASIRLLEFAARHTWFERLLLIGTYRDVEVEASGHPLRPSLGALAAKATVVTLTGLGRAEVGRLMRRTVGREPGDELIAEVHRRTGGNPFFVEQTARLWQGGGSVTAIAPGVRDAVQRRLSLLPPAVAAMLTPAAVLGREFHRGVLAATAEIPVPHADRLLDQAVAARLVTTLGGGRFAFAHDLVRETLYGALDEAAARDAHAAVVRALDRSPAPADRLLPAEAARHAYLAGDRIDPDRAVELLTAAADHASFLLSFEEAAGHLRHALERLPAGRVRERTLLTIELAGALQRSDPGAARRVLDEAVGLARSAGDDELFARVALTLLRHCQFEPDEGHRQVGLLEEAHRRLVGEQAPVPGPFPHARMAQELATKIAGLARQDGDDKALIFGLWARHDAILGIGTAAEREALTTELTELAQRSGDRAAAAFATSFGWVALLEQGDPRYLDRFREFLVMAGREESAAWQQATLIDRAIVNTFQGHFAEAEPQIRVVMDAHDDGQDFADMVVHLRWALEIMRGGFEAIDELGPKIRAQGRVYALLLEGITAAQRGDTGTALRHLAAAEDTAEPLQGTIEPLRLRLLAQAAAASGDPELCARARAELLPYRDQWAVALYGCDVGGPMSLWLGAVDAAEGRWDGAVALLTDAYRSADLLLARPWSVEARARLGEVLASRGGPGDRGKAAELLSGVASEAREMGMRHVADRARAALASLDGTEGPGGPGSDGTGGPGSGGTGGPGVPRGASGRAFRFDGQVWTLAFGDRTVHMPDAKGLRDLRLLLGSPGAPIPAGALLAPEGGEIVAASLRPGGDPVLDEEAKAAYRRRLRLLDEEIDRAAGLGDDRRAAEYDRERAALLEELRAAAGLAGRTRRLGDESERARKAVTARIRDTLRKLDGLHPELAAHLRATVSTGTTCVYQPGDDTPWRL</sequence>
<evidence type="ECO:0000256" key="3">
    <source>
        <dbReference type="SAM" id="MobiDB-lite"/>
    </source>
</evidence>
<feature type="domain" description="Orc1-like AAA ATPase" evidence="4">
    <location>
        <begin position="5"/>
        <end position="169"/>
    </location>
</feature>
<dbReference type="PANTHER" id="PTHR16305:SF35">
    <property type="entry name" value="TRANSCRIPTIONAL ACTIVATOR DOMAIN"/>
    <property type="match status" value="1"/>
</dbReference>
<keyword evidence="6" id="KW-1185">Reference proteome</keyword>
<organism evidence="5 6">
    <name type="scientific">Actinomadura viridis</name>
    <dbReference type="NCBI Taxonomy" id="58110"/>
    <lineage>
        <taxon>Bacteria</taxon>
        <taxon>Bacillati</taxon>
        <taxon>Actinomycetota</taxon>
        <taxon>Actinomycetes</taxon>
        <taxon>Streptosporangiales</taxon>
        <taxon>Thermomonosporaceae</taxon>
        <taxon>Actinomadura</taxon>
    </lineage>
</organism>
<evidence type="ECO:0000313" key="6">
    <source>
        <dbReference type="Proteomes" id="UP000614047"/>
    </source>
</evidence>
<keyword evidence="2" id="KW-0067">ATP-binding</keyword>
<evidence type="ECO:0000259" key="4">
    <source>
        <dbReference type="Pfam" id="PF13191"/>
    </source>
</evidence>
<dbReference type="GO" id="GO:0004016">
    <property type="term" value="F:adenylate cyclase activity"/>
    <property type="evidence" value="ECO:0007669"/>
    <property type="project" value="TreeGrafter"/>
</dbReference>